<dbReference type="RefSeq" id="WP_165759894.1">
    <property type="nucleotide sequence ID" value="NZ_FWFO01000009.1"/>
</dbReference>
<dbReference type="AlphaFoldDB" id="A0A1Y5TW11"/>
<dbReference type="InterPro" id="IPR021308">
    <property type="entry name" value="GfcB"/>
</dbReference>
<reference evidence="2 3" key="1">
    <citation type="submission" date="2017-03" db="EMBL/GenBank/DDBJ databases">
        <authorList>
            <person name="Afonso C.L."/>
            <person name="Miller P.J."/>
            <person name="Scott M.A."/>
            <person name="Spackman E."/>
            <person name="Goraichik I."/>
            <person name="Dimitrov K.M."/>
            <person name="Suarez D.L."/>
            <person name="Swayne D.E."/>
        </authorList>
    </citation>
    <scope>NUCLEOTIDE SEQUENCE [LARGE SCALE GENOMIC DNA]</scope>
    <source>
        <strain evidence="2 3">CECT 7639</strain>
    </source>
</reference>
<feature type="signal peptide" evidence="1">
    <location>
        <begin position="1"/>
        <end position="21"/>
    </location>
</feature>
<keyword evidence="1" id="KW-0732">Signal</keyword>
<protein>
    <recommendedName>
        <fullName evidence="4">Group 4 capsule polysaccharide lipoprotein gfcB, YjbF</fullName>
    </recommendedName>
</protein>
<proteinExistence type="predicted"/>
<dbReference type="InterPro" id="IPR023373">
    <property type="entry name" value="YmcC_sf"/>
</dbReference>
<evidence type="ECO:0000313" key="2">
    <source>
        <dbReference type="EMBL" id="SLN74268.1"/>
    </source>
</evidence>
<sequence>MVRWMRAAGLLLGGLVLVGCAEGPEPAPLQVEIYRAGQQAIAKRTQARDTGAQPAPTRAFLDSLDVPVQEMIVERSNVVAYVIKHFETRDNLPGQVQVWRTTDDFAVAMRNGVLISTRGFWGDLLSSSVQVSGSEPGPSHEGEHIQMILARDNREVPFAFGCELTDLGQETIEIVERRHTTQHIRQSCEGRKGAITNDYWVDKRRGVVMQSRQWAGPNIGYLRFRRLTD</sequence>
<dbReference type="Pfam" id="PF11102">
    <property type="entry name" value="YjbF"/>
    <property type="match status" value="1"/>
</dbReference>
<dbReference type="EMBL" id="FWFO01000009">
    <property type="protein sequence ID" value="SLN74268.1"/>
    <property type="molecule type" value="Genomic_DNA"/>
</dbReference>
<organism evidence="2 3">
    <name type="scientific">Falsiruegeria litorea R37</name>
    <dbReference type="NCBI Taxonomy" id="1200284"/>
    <lineage>
        <taxon>Bacteria</taxon>
        <taxon>Pseudomonadati</taxon>
        <taxon>Pseudomonadota</taxon>
        <taxon>Alphaproteobacteria</taxon>
        <taxon>Rhodobacterales</taxon>
        <taxon>Roseobacteraceae</taxon>
        <taxon>Falsiruegeria</taxon>
    </lineage>
</organism>
<dbReference type="Proteomes" id="UP000193077">
    <property type="component" value="Unassembled WGS sequence"/>
</dbReference>
<dbReference type="PROSITE" id="PS51257">
    <property type="entry name" value="PROKAR_LIPOPROTEIN"/>
    <property type="match status" value="1"/>
</dbReference>
<keyword evidence="3" id="KW-1185">Reference proteome</keyword>
<name>A0A1Y5TW11_9RHOB</name>
<dbReference type="Gene3D" id="2.40.360.10">
    <property type="entry name" value="YmcC-like"/>
    <property type="match status" value="1"/>
</dbReference>
<gene>
    <name evidence="2" type="ORF">TRL7639_04520</name>
</gene>
<evidence type="ECO:0000313" key="3">
    <source>
        <dbReference type="Proteomes" id="UP000193077"/>
    </source>
</evidence>
<dbReference type="SUPFAM" id="SSF159270">
    <property type="entry name" value="YmcC-like"/>
    <property type="match status" value="1"/>
</dbReference>
<feature type="chain" id="PRO_5012848206" description="Group 4 capsule polysaccharide lipoprotein gfcB, YjbF" evidence="1">
    <location>
        <begin position="22"/>
        <end position="229"/>
    </location>
</feature>
<accession>A0A1Y5TW11</accession>
<evidence type="ECO:0000256" key="1">
    <source>
        <dbReference type="SAM" id="SignalP"/>
    </source>
</evidence>
<evidence type="ECO:0008006" key="4">
    <source>
        <dbReference type="Google" id="ProtNLM"/>
    </source>
</evidence>